<keyword evidence="3 5" id="KW-0547">Nucleotide-binding</keyword>
<protein>
    <recommendedName>
        <fullName evidence="5 7">Adenylate kinase</fullName>
        <shortName evidence="5">AK</shortName>
        <ecNumber evidence="5 7">2.7.4.3</ecNumber>
    </recommendedName>
    <alternativeName>
        <fullName evidence="5">ATP-AMP transphosphorylase</fullName>
    </alternativeName>
    <alternativeName>
        <fullName evidence="5">ATP:AMP phosphotransferase</fullName>
    </alternativeName>
    <alternativeName>
        <fullName evidence="5">Adenylate monophosphate kinase</fullName>
    </alternativeName>
</protein>
<comment type="caution">
    <text evidence="5">Lacks conserved residue(s) required for the propagation of feature annotation.</text>
</comment>
<dbReference type="InterPro" id="IPR027417">
    <property type="entry name" value="P-loop_NTPase"/>
</dbReference>
<dbReference type="Gene3D" id="3.40.50.300">
    <property type="entry name" value="P-loop containing nucleotide triphosphate hydrolases"/>
    <property type="match status" value="1"/>
</dbReference>
<evidence type="ECO:0000256" key="5">
    <source>
        <dbReference type="HAMAP-Rule" id="MF_00235"/>
    </source>
</evidence>
<keyword evidence="1 5" id="KW-0808">Transferase</keyword>
<evidence type="ECO:0000256" key="3">
    <source>
        <dbReference type="ARBA" id="ARBA00022741"/>
    </source>
</evidence>
<feature type="binding site" evidence="5">
    <location>
        <position position="200"/>
    </location>
    <ligand>
        <name>ATP</name>
        <dbReference type="ChEBI" id="CHEBI:30616"/>
    </ligand>
</feature>
<comment type="domain">
    <text evidence="5">Consists of three domains, a large central CORE domain and two small peripheral domains, NMPbind and LID, which undergo movements during catalysis. The LID domain closes over the site of phosphoryl transfer upon ATP binding. Assembling and dissambling the active center during each catalytic cycle provides an effective means to prevent ATP hydrolysis.</text>
</comment>
<sequence>MRLALLQPPAWLREGPADSLARALTVARINFGDLLRAHIRQGTQLGLRSSEILHRGPLPDELITEIVRDHLRRTAPAAFLLDHHPLNAAQALALDELLHELGTPLDKVVHLRLPTEEVERRVRHQSARRLCRSDPTHHHKPSAGTHALDACNICGGELYQREDDTEKNIRGRFSRHEATVAPISHYYARQGRLVVVDAVGTPDETAGRVLSALRWHGH</sequence>
<evidence type="ECO:0000313" key="9">
    <source>
        <dbReference type="Proteomes" id="UP001206483"/>
    </source>
</evidence>
<accession>A0ABT1IWM9</accession>
<feature type="region of interest" description="NMP" evidence="5">
    <location>
        <begin position="30"/>
        <end position="59"/>
    </location>
</feature>
<comment type="similarity">
    <text evidence="5 6">Belongs to the adenylate kinase family.</text>
</comment>
<comment type="catalytic activity">
    <reaction evidence="5 7">
        <text>AMP + ATP = 2 ADP</text>
        <dbReference type="Rhea" id="RHEA:12973"/>
        <dbReference type="ChEBI" id="CHEBI:30616"/>
        <dbReference type="ChEBI" id="CHEBI:456215"/>
        <dbReference type="ChEBI" id="CHEBI:456216"/>
        <dbReference type="EC" id="2.7.4.3"/>
    </reaction>
</comment>
<dbReference type="SUPFAM" id="SSF52540">
    <property type="entry name" value="P-loop containing nucleoside triphosphate hydrolases"/>
    <property type="match status" value="1"/>
</dbReference>
<keyword evidence="5 7" id="KW-0067">ATP-binding</keyword>
<dbReference type="GO" id="GO:0004017">
    <property type="term" value="F:AMP kinase activity"/>
    <property type="evidence" value="ECO:0007669"/>
    <property type="project" value="UniProtKB-EC"/>
</dbReference>
<reference evidence="8 9" key="1">
    <citation type="submission" date="2022-06" db="EMBL/GenBank/DDBJ databases">
        <title>Sequencing the genomes of 1000 actinobacteria strains.</title>
        <authorList>
            <person name="Klenk H.-P."/>
        </authorList>
    </citation>
    <scope>NUCLEOTIDE SEQUENCE [LARGE SCALE GENOMIC DNA]</scope>
    <source>
        <strain evidence="8 9">DSM 41656</strain>
    </source>
</reference>
<keyword evidence="4 5" id="KW-0418">Kinase</keyword>
<dbReference type="InterPro" id="IPR000850">
    <property type="entry name" value="Adenylat/UMP-CMP_kin"/>
</dbReference>
<feature type="binding site" evidence="5">
    <location>
        <position position="128"/>
    </location>
    <ligand>
        <name>ATP</name>
        <dbReference type="ChEBI" id="CHEBI:30616"/>
    </ligand>
</feature>
<evidence type="ECO:0000256" key="4">
    <source>
        <dbReference type="ARBA" id="ARBA00022777"/>
    </source>
</evidence>
<dbReference type="PRINTS" id="PR00094">
    <property type="entry name" value="ADENYLTKNASE"/>
</dbReference>
<dbReference type="EC" id="2.7.4.3" evidence="5 7"/>
<dbReference type="PANTHER" id="PTHR23359">
    <property type="entry name" value="NUCLEOTIDE KINASE"/>
    <property type="match status" value="1"/>
</dbReference>
<comment type="pathway">
    <text evidence="5">Purine metabolism; AMP biosynthesis via salvage pathway; AMP from ADP: step 1/1.</text>
</comment>
<gene>
    <name evidence="5" type="primary">adk</name>
    <name evidence="8" type="ORF">FHR36_002437</name>
</gene>
<comment type="subunit">
    <text evidence="5 7">Monomer.</text>
</comment>
<comment type="subcellular location">
    <subcellularLocation>
        <location evidence="5 7">Cytoplasm</location>
    </subcellularLocation>
</comment>
<feature type="binding site" evidence="5">
    <location>
        <position position="172"/>
    </location>
    <ligand>
        <name>AMP</name>
        <dbReference type="ChEBI" id="CHEBI:456215"/>
    </ligand>
</feature>
<name>A0ABT1IWM9_9ACTN</name>
<dbReference type="CDD" id="cd01428">
    <property type="entry name" value="ADK"/>
    <property type="match status" value="1"/>
</dbReference>
<feature type="region of interest" description="LID" evidence="5">
    <location>
        <begin position="127"/>
        <end position="164"/>
    </location>
</feature>
<dbReference type="Proteomes" id="UP001206483">
    <property type="component" value="Unassembled WGS sequence"/>
</dbReference>
<feature type="binding site" evidence="5">
    <location>
        <position position="36"/>
    </location>
    <ligand>
        <name>AMP</name>
        <dbReference type="ChEBI" id="CHEBI:456215"/>
    </ligand>
</feature>
<dbReference type="Pfam" id="PF00406">
    <property type="entry name" value="ADK"/>
    <property type="match status" value="1"/>
</dbReference>
<evidence type="ECO:0000256" key="6">
    <source>
        <dbReference type="RuleBase" id="RU003330"/>
    </source>
</evidence>
<dbReference type="HAMAP" id="MF_00235">
    <property type="entry name" value="Adenylate_kinase_Adk"/>
    <property type="match status" value="1"/>
</dbReference>
<evidence type="ECO:0000256" key="2">
    <source>
        <dbReference type="ARBA" id="ARBA00022727"/>
    </source>
</evidence>
<dbReference type="RefSeq" id="WP_253796327.1">
    <property type="nucleotide sequence ID" value="NZ_BAAAUB010000042.1"/>
</dbReference>
<comment type="caution">
    <text evidence="8">The sequence shown here is derived from an EMBL/GenBank/DDBJ whole genome shotgun (WGS) entry which is preliminary data.</text>
</comment>
<keyword evidence="5" id="KW-0963">Cytoplasm</keyword>
<feature type="binding site" evidence="5">
    <location>
        <position position="161"/>
    </location>
    <ligand>
        <name>AMP</name>
        <dbReference type="ChEBI" id="CHEBI:456215"/>
    </ligand>
</feature>
<evidence type="ECO:0000256" key="1">
    <source>
        <dbReference type="ARBA" id="ARBA00022679"/>
    </source>
</evidence>
<feature type="binding site" evidence="5">
    <location>
        <position position="90"/>
    </location>
    <ligand>
        <name>AMP</name>
        <dbReference type="ChEBI" id="CHEBI:456215"/>
    </ligand>
</feature>
<keyword evidence="9" id="KW-1185">Reference proteome</keyword>
<evidence type="ECO:0000256" key="7">
    <source>
        <dbReference type="RuleBase" id="RU003331"/>
    </source>
</evidence>
<dbReference type="EMBL" id="JAMZDX010000002">
    <property type="protein sequence ID" value="MCP2309313.1"/>
    <property type="molecule type" value="Genomic_DNA"/>
</dbReference>
<keyword evidence="2 5" id="KW-0545">Nucleotide biosynthesis</keyword>
<comment type="function">
    <text evidence="5">Catalyzes the reversible transfer of the terminal phosphate group between ATP and AMP. Plays an important role in cellular energy homeostasis and in adenine nucleotide metabolism.</text>
</comment>
<evidence type="ECO:0000313" key="8">
    <source>
        <dbReference type="EMBL" id="MCP2309313.1"/>
    </source>
</evidence>
<organism evidence="8 9">
    <name type="scientific">Kitasatospora paracochleata</name>
    <dbReference type="NCBI Taxonomy" id="58354"/>
    <lineage>
        <taxon>Bacteria</taxon>
        <taxon>Bacillati</taxon>
        <taxon>Actinomycetota</taxon>
        <taxon>Actinomycetes</taxon>
        <taxon>Kitasatosporales</taxon>
        <taxon>Streptomycetaceae</taxon>
        <taxon>Kitasatospora</taxon>
    </lineage>
</organism>
<proteinExistence type="inferred from homology"/>